<evidence type="ECO:0000313" key="5">
    <source>
        <dbReference type="Proteomes" id="UP000525987"/>
    </source>
</evidence>
<evidence type="ECO:0000256" key="2">
    <source>
        <dbReference type="SAM" id="SignalP"/>
    </source>
</evidence>
<name>A0A7W5BVH7_9GAMM</name>
<dbReference type="RefSeq" id="WP_183386315.1">
    <property type="nucleotide sequence ID" value="NZ_JACHXM010000002.1"/>
</dbReference>
<feature type="transmembrane region" description="Helical" evidence="1">
    <location>
        <begin position="246"/>
        <end position="265"/>
    </location>
</feature>
<gene>
    <name evidence="4" type="ORF">FHR96_000748</name>
</gene>
<keyword evidence="5" id="KW-1185">Reference proteome</keyword>
<feature type="domain" description="Mechanosensitive ion channel MscS" evidence="3">
    <location>
        <begin position="380"/>
        <end position="445"/>
    </location>
</feature>
<dbReference type="GO" id="GO:0016020">
    <property type="term" value="C:membrane"/>
    <property type="evidence" value="ECO:0007669"/>
    <property type="project" value="InterPro"/>
</dbReference>
<dbReference type="Proteomes" id="UP000525987">
    <property type="component" value="Unassembled WGS sequence"/>
</dbReference>
<feature type="transmembrane region" description="Helical" evidence="1">
    <location>
        <begin position="277"/>
        <end position="299"/>
    </location>
</feature>
<feature type="transmembrane region" description="Helical" evidence="1">
    <location>
        <begin position="205"/>
        <end position="225"/>
    </location>
</feature>
<dbReference type="AlphaFoldDB" id="A0A7W5BVH7"/>
<keyword evidence="1" id="KW-1133">Transmembrane helix</keyword>
<evidence type="ECO:0000256" key="1">
    <source>
        <dbReference type="SAM" id="Phobius"/>
    </source>
</evidence>
<dbReference type="GO" id="GO:0008381">
    <property type="term" value="F:mechanosensitive monoatomic ion channel activity"/>
    <property type="evidence" value="ECO:0007669"/>
    <property type="project" value="UniProtKB-ARBA"/>
</dbReference>
<reference evidence="4 5" key="1">
    <citation type="submission" date="2020-08" db="EMBL/GenBank/DDBJ databases">
        <title>Genomic Encyclopedia of Type Strains, Phase III (KMG-III): the genomes of soil and plant-associated and newly described type strains.</title>
        <authorList>
            <person name="Whitman W."/>
        </authorList>
    </citation>
    <scope>NUCLEOTIDE SEQUENCE [LARGE SCALE GENOMIC DNA]</scope>
    <source>
        <strain evidence="4 5">CECT 5995</strain>
    </source>
</reference>
<dbReference type="PANTHER" id="PTHR30566:SF25">
    <property type="entry name" value="INNER MEMBRANE PROTEIN"/>
    <property type="match status" value="1"/>
</dbReference>
<keyword evidence="1" id="KW-0472">Membrane</keyword>
<comment type="caution">
    <text evidence="4">The sequence shown here is derived from an EMBL/GenBank/DDBJ whole genome shotgun (WGS) entry which is preliminary data.</text>
</comment>
<dbReference type="EMBL" id="JACHXM010000002">
    <property type="protein sequence ID" value="MBB3139901.1"/>
    <property type="molecule type" value="Genomic_DNA"/>
</dbReference>
<organism evidence="4 5">
    <name type="scientific">Halomonas organivorans</name>
    <dbReference type="NCBI Taxonomy" id="257772"/>
    <lineage>
        <taxon>Bacteria</taxon>
        <taxon>Pseudomonadati</taxon>
        <taxon>Pseudomonadota</taxon>
        <taxon>Gammaproteobacteria</taxon>
        <taxon>Oceanospirillales</taxon>
        <taxon>Halomonadaceae</taxon>
        <taxon>Halomonas</taxon>
    </lineage>
</organism>
<dbReference type="InterPro" id="IPR010920">
    <property type="entry name" value="LSM_dom_sf"/>
</dbReference>
<sequence>MQRCFTWILLVVALTTVGSSLAQAPDGEKSRWFELESLNTGLGDPSDEVRRQTPREALRSFLTLTEREDFSAAAHLLNLADLAPDEQVTRGAELARQLASVLRRGDWLEPSDLPSRRDAMIVDPSGQHPMAGQPRRNLLLTSLEAAGQTHNIRLARYRVGEQDPVWLITPDSLSYVSALYAEYGPSWLEDHMPPRLQVPLGELRLWEWIALPIFLLLIGLVGWGVHHLMDWLVRRLFRRVSGAFTGRIQTPMAFIAMAFVARLLLDSVVSFSGVVTTTLRILLIIIMAWGVGMVAVRLLDAFLMKMTQRLVGEIDDTKHRDERKLLTSLYALRRSIILVTVVAVIAYVLSQINLFGTLGMTLVASASVLTVLVGIAGQAVLGNILSSFQVSLAKPIRMGDLIVFEGQWCYVEGIFYTFVRLRSWDERRLIVPIRYFVSQPFDNLSTRSPRLYRQIVLTLHLSADVAELRERFIELAKQEEHVVDADKLECHVTAQRETSLEVSCYLMTRDPVGGWIAENNVREQLLAFIRDEHPEWWPREVVVLSRQDVARGE</sequence>
<feature type="chain" id="PRO_5031244442" evidence="2">
    <location>
        <begin position="25"/>
        <end position="553"/>
    </location>
</feature>
<feature type="signal peptide" evidence="2">
    <location>
        <begin position="1"/>
        <end position="24"/>
    </location>
</feature>
<feature type="transmembrane region" description="Helical" evidence="1">
    <location>
        <begin position="330"/>
        <end position="350"/>
    </location>
</feature>
<feature type="transmembrane region" description="Helical" evidence="1">
    <location>
        <begin position="362"/>
        <end position="388"/>
    </location>
</feature>
<dbReference type="Pfam" id="PF00924">
    <property type="entry name" value="MS_channel_2nd"/>
    <property type="match status" value="1"/>
</dbReference>
<protein>
    <submittedName>
        <fullName evidence="4">Small-conductance mechanosensitive channel</fullName>
    </submittedName>
</protein>
<proteinExistence type="predicted"/>
<evidence type="ECO:0000313" key="4">
    <source>
        <dbReference type="EMBL" id="MBB3139901.1"/>
    </source>
</evidence>
<accession>A0A7W5BVH7</accession>
<dbReference type="PANTHER" id="PTHR30566">
    <property type="entry name" value="YNAI-RELATED MECHANOSENSITIVE ION CHANNEL"/>
    <property type="match status" value="1"/>
</dbReference>
<dbReference type="SUPFAM" id="SSF50182">
    <property type="entry name" value="Sm-like ribonucleoproteins"/>
    <property type="match status" value="1"/>
</dbReference>
<keyword evidence="1" id="KW-0812">Transmembrane</keyword>
<evidence type="ECO:0000259" key="3">
    <source>
        <dbReference type="Pfam" id="PF00924"/>
    </source>
</evidence>
<keyword evidence="2" id="KW-0732">Signal</keyword>
<dbReference type="Gene3D" id="1.10.287.1260">
    <property type="match status" value="1"/>
</dbReference>
<dbReference type="InterPro" id="IPR006685">
    <property type="entry name" value="MscS_channel_2nd"/>
</dbReference>